<dbReference type="EMBL" id="CAXIEN010000213">
    <property type="protein sequence ID" value="CAL1287131.1"/>
    <property type="molecule type" value="Genomic_DNA"/>
</dbReference>
<organism evidence="1 2">
    <name type="scientific">Larinioides sclopetarius</name>
    <dbReference type="NCBI Taxonomy" id="280406"/>
    <lineage>
        <taxon>Eukaryota</taxon>
        <taxon>Metazoa</taxon>
        <taxon>Ecdysozoa</taxon>
        <taxon>Arthropoda</taxon>
        <taxon>Chelicerata</taxon>
        <taxon>Arachnida</taxon>
        <taxon>Araneae</taxon>
        <taxon>Araneomorphae</taxon>
        <taxon>Entelegynae</taxon>
        <taxon>Araneoidea</taxon>
        <taxon>Araneidae</taxon>
        <taxon>Larinioides</taxon>
    </lineage>
</organism>
<protein>
    <submittedName>
        <fullName evidence="1">Uncharacterized protein</fullName>
    </submittedName>
</protein>
<sequence>MISVDKKIINKDRDGLCNTKVHSKVFFKDES</sequence>
<reference evidence="1 2" key="1">
    <citation type="submission" date="2024-04" db="EMBL/GenBank/DDBJ databases">
        <authorList>
            <person name="Rising A."/>
            <person name="Reimegard J."/>
            <person name="Sonavane S."/>
            <person name="Akerstrom W."/>
            <person name="Nylinder S."/>
            <person name="Hedman E."/>
            <person name="Kallberg Y."/>
        </authorList>
    </citation>
    <scope>NUCLEOTIDE SEQUENCE [LARGE SCALE GENOMIC DNA]</scope>
</reference>
<evidence type="ECO:0000313" key="2">
    <source>
        <dbReference type="Proteomes" id="UP001497382"/>
    </source>
</evidence>
<name>A0AAV2AT18_9ARAC</name>
<proteinExistence type="predicted"/>
<dbReference type="AlphaFoldDB" id="A0AAV2AT18"/>
<keyword evidence="2" id="KW-1185">Reference proteome</keyword>
<evidence type="ECO:0000313" key="1">
    <source>
        <dbReference type="EMBL" id="CAL1287131.1"/>
    </source>
</evidence>
<dbReference type="Proteomes" id="UP001497382">
    <property type="component" value="Unassembled WGS sequence"/>
</dbReference>
<comment type="caution">
    <text evidence="1">The sequence shown here is derived from an EMBL/GenBank/DDBJ whole genome shotgun (WGS) entry which is preliminary data.</text>
</comment>
<gene>
    <name evidence="1" type="ORF">LARSCL_LOCUS14649</name>
</gene>
<accession>A0AAV2AT18</accession>